<dbReference type="EMBL" id="KF501372">
    <property type="protein sequence ID" value="AHF46241.1"/>
    <property type="molecule type" value="Genomic_DNA"/>
</dbReference>
<evidence type="ECO:0000256" key="1">
    <source>
        <dbReference type="SAM" id="MobiDB-lite"/>
    </source>
</evidence>
<evidence type="ECO:0000313" key="2">
    <source>
        <dbReference type="EMBL" id="AHF46241.1"/>
    </source>
</evidence>
<proteinExistence type="predicted"/>
<geneLocation type="plasmid" evidence="2">
    <name>pZL1</name>
</geneLocation>
<dbReference type="AlphaFoldDB" id="W0FX74"/>
<protein>
    <submittedName>
        <fullName evidence="2">Uncharacterized protein</fullName>
    </submittedName>
</protein>
<name>W0FX74_9ACTN</name>
<accession>W0FX74</accession>
<sequence length="327" mass="36153">MIRLRTGNIELVGRGWRPGQREPRNPDRRTQDMTDIKTRYRYGEPDSKGRTPVHVDDAAEPAGHVRKLGRSSSPWWAEGAGDGGAGTNHARKYEAAERLVRMTDARASTAAEIERRRARRTQAPAGWRIASWTEIEREGYRQVRPVHRAPYVYGGEGERYPDTFADQPVALTRVTTLHNGCVVVSGTEPGDRPPYVLLMDPAHVELGALVREQEPRYVAPGECMGCEQDGPLYQAGTRLGCATCTAADLGVSPADLPAAVDDDGAVWWSVGDTVRRRGELPDEDAEPETGRVIEIETAIVERSRRIAVDFGDRWPVRWQPAGLAPVS</sequence>
<feature type="region of interest" description="Disordered" evidence="1">
    <location>
        <begin position="1"/>
        <end position="88"/>
    </location>
</feature>
<keyword evidence="2" id="KW-0614">Plasmid</keyword>
<gene>
    <name evidence="2" type="ORF">pZL1.76c</name>
</gene>
<feature type="compositionally biased region" description="Basic and acidic residues" evidence="1">
    <location>
        <begin position="19"/>
        <end position="57"/>
    </location>
</feature>
<reference evidence="2" key="1">
    <citation type="submission" date="2013-08" db="EMBL/GenBank/DDBJ databases">
        <title>Two distinct conjugal transfer systems on Streptomyces plasmid pZL1.</title>
        <authorList>
            <person name="Zhao L."/>
            <person name="Zhong L."/>
            <person name="Qin Z."/>
        </authorList>
    </citation>
    <scope>NUCLEOTIDE SEQUENCE</scope>
    <source>
        <strain evidence="2">14R-10</strain>
        <plasmid evidence="2">pZL1</plasmid>
    </source>
</reference>
<organism evidence="2">
    <name type="scientific">Streptomyces sp. 14R-10</name>
    <dbReference type="NCBI Taxonomy" id="1442159"/>
    <lineage>
        <taxon>Bacteria</taxon>
        <taxon>Bacillati</taxon>
        <taxon>Actinomycetota</taxon>
        <taxon>Actinomycetes</taxon>
        <taxon>Kitasatosporales</taxon>
        <taxon>Streptomycetaceae</taxon>
        <taxon>Streptomyces</taxon>
    </lineage>
</organism>